<keyword evidence="5" id="KW-0732">Signal</keyword>
<dbReference type="PROSITE" id="PS51273">
    <property type="entry name" value="GATASE_TYPE_1"/>
    <property type="match status" value="1"/>
</dbReference>
<comment type="caution">
    <text evidence="8">Lacks conserved residue(s) required for the propagation of feature annotation.</text>
</comment>
<proteinExistence type="inferred from homology"/>
<dbReference type="RefSeq" id="XP_022136626.1">
    <property type="nucleotide sequence ID" value="XM_022280934.1"/>
</dbReference>
<dbReference type="FunFam" id="3.40.50.880:FF:000024">
    <property type="entry name" value="Folate gamma-glutamyl hydrolase"/>
    <property type="match status" value="1"/>
</dbReference>
<evidence type="ECO:0000256" key="3">
    <source>
        <dbReference type="ARBA" id="ARBA00012886"/>
    </source>
</evidence>
<keyword evidence="6" id="KW-0378">Hydrolase</keyword>
<keyword evidence="9" id="KW-1185">Reference proteome</keyword>
<evidence type="ECO:0000256" key="4">
    <source>
        <dbReference type="ARBA" id="ARBA00022525"/>
    </source>
</evidence>
<dbReference type="OrthoDB" id="64220at2759"/>
<keyword evidence="4" id="KW-0964">Secreted</keyword>
<evidence type="ECO:0000256" key="8">
    <source>
        <dbReference type="PROSITE-ProRule" id="PRU00607"/>
    </source>
</evidence>
<name>A0A6J1C412_MOMCH</name>
<dbReference type="InterPro" id="IPR015527">
    <property type="entry name" value="Pept_C26_g-glut_hydrolase"/>
</dbReference>
<dbReference type="GeneID" id="111008284"/>
<dbReference type="EC" id="3.4.19.9" evidence="3"/>
<dbReference type="PANTHER" id="PTHR11315:SF0">
    <property type="entry name" value="FOLATE GAMMA-GLUTAMYL HYDROLASE"/>
    <property type="match status" value="1"/>
</dbReference>
<comment type="similarity">
    <text evidence="2">Belongs to the peptidase C26 family.</text>
</comment>
<dbReference type="GO" id="GO:0046900">
    <property type="term" value="P:tetrahydrofolylpolyglutamate metabolic process"/>
    <property type="evidence" value="ECO:0007669"/>
    <property type="project" value="TreeGrafter"/>
</dbReference>
<comment type="catalytic activity">
    <reaction evidence="7">
        <text>(6S)-5,6,7,8-tetrahydrofolyl-(gamma-L-Glu)(n) + (n-1) H2O = (6S)-5,6,7,8-tetrahydrofolate + (n-1) L-glutamate</text>
        <dbReference type="Rhea" id="RHEA:56784"/>
        <dbReference type="Rhea" id="RHEA-COMP:14738"/>
        <dbReference type="ChEBI" id="CHEBI:15377"/>
        <dbReference type="ChEBI" id="CHEBI:29985"/>
        <dbReference type="ChEBI" id="CHEBI:57453"/>
        <dbReference type="ChEBI" id="CHEBI:141005"/>
        <dbReference type="EC" id="3.4.19.9"/>
    </reaction>
</comment>
<dbReference type="PROSITE" id="PS51275">
    <property type="entry name" value="PEPTIDASE_C26_GGH"/>
    <property type="match status" value="1"/>
</dbReference>
<protein>
    <recommendedName>
        <fullName evidence="3">folate gamma-glutamyl hydrolase</fullName>
        <ecNumber evidence="3">3.4.19.9</ecNumber>
    </recommendedName>
</protein>
<dbReference type="GO" id="GO:0005576">
    <property type="term" value="C:extracellular region"/>
    <property type="evidence" value="ECO:0007669"/>
    <property type="project" value="UniProtKB-SubCell"/>
</dbReference>
<dbReference type="SUPFAM" id="SSF52317">
    <property type="entry name" value="Class I glutamine amidotransferase-like"/>
    <property type="match status" value="1"/>
</dbReference>
<evidence type="ECO:0000256" key="6">
    <source>
        <dbReference type="ARBA" id="ARBA00022801"/>
    </source>
</evidence>
<evidence type="ECO:0000313" key="10">
    <source>
        <dbReference type="RefSeq" id="XP_022136626.1"/>
    </source>
</evidence>
<dbReference type="InterPro" id="IPR011697">
    <property type="entry name" value="Peptidase_C26"/>
</dbReference>
<evidence type="ECO:0000256" key="7">
    <source>
        <dbReference type="ARBA" id="ARBA00051589"/>
    </source>
</evidence>
<dbReference type="Gene3D" id="3.40.50.880">
    <property type="match status" value="1"/>
</dbReference>
<dbReference type="KEGG" id="mcha:111008284"/>
<dbReference type="GO" id="GO:0034722">
    <property type="term" value="F:gamma-glutamyl-peptidase activity"/>
    <property type="evidence" value="ECO:0007669"/>
    <property type="project" value="UniProtKB-EC"/>
</dbReference>
<comment type="subcellular location">
    <subcellularLocation>
        <location evidence="1">Secreted</location>
        <location evidence="1">Extracellular space</location>
    </subcellularLocation>
</comment>
<evidence type="ECO:0000256" key="5">
    <source>
        <dbReference type="ARBA" id="ARBA00022729"/>
    </source>
</evidence>
<sequence>MRNSALSQPSNGGSAAIAVFKFLCVSLLISSSLVRATKRPLSDSNILLPSDSGIENGLKLRTCTKVSPLLFYRPVIGILSHPGDGASGRLSNSTTASYIPASYVKFVESAGARVIPLIYNDPPEVLEEKVNSVNGVIFTGGRARTGEYYSVAEKIFQKVLRRNDAGDHVPLYGISLGFQIISTMVSKNDSIIEQFNATRSPSTLQFNDNANIQGTVIQRIPLYLRKRLTQDCIAWQDHRYGISPQTFGENEGLSSFFQVLTTTTDKNQRVYVSTANARNYPVTIFQWNPEKNAFEWGISTIPHTSYAIELTQSIANHLVSEARKSTNEPPAQKLLEKLIYNYSPLYGGKAG</sequence>
<dbReference type="PANTHER" id="PTHR11315">
    <property type="entry name" value="PROTEASE FAMILY C26 GAMMA-GLUTAMYL HYDROLASE"/>
    <property type="match status" value="1"/>
</dbReference>
<reference evidence="10" key="1">
    <citation type="submission" date="2025-08" db="UniProtKB">
        <authorList>
            <consortium name="RefSeq"/>
        </authorList>
    </citation>
    <scope>IDENTIFICATION</scope>
    <source>
        <strain evidence="10">OHB3-1</strain>
    </source>
</reference>
<evidence type="ECO:0000313" key="9">
    <source>
        <dbReference type="Proteomes" id="UP000504603"/>
    </source>
</evidence>
<dbReference type="AlphaFoldDB" id="A0A6J1C412"/>
<dbReference type="GO" id="GO:0005773">
    <property type="term" value="C:vacuole"/>
    <property type="evidence" value="ECO:0007669"/>
    <property type="project" value="TreeGrafter"/>
</dbReference>
<accession>A0A6J1C412</accession>
<dbReference type="Pfam" id="PF07722">
    <property type="entry name" value="Peptidase_C26"/>
    <property type="match status" value="1"/>
</dbReference>
<dbReference type="InterPro" id="IPR029062">
    <property type="entry name" value="Class_I_gatase-like"/>
</dbReference>
<gene>
    <name evidence="10" type="primary">LOC111008284</name>
</gene>
<organism evidence="9 10">
    <name type="scientific">Momordica charantia</name>
    <name type="common">Bitter gourd</name>
    <name type="synonym">Balsam pear</name>
    <dbReference type="NCBI Taxonomy" id="3673"/>
    <lineage>
        <taxon>Eukaryota</taxon>
        <taxon>Viridiplantae</taxon>
        <taxon>Streptophyta</taxon>
        <taxon>Embryophyta</taxon>
        <taxon>Tracheophyta</taxon>
        <taxon>Spermatophyta</taxon>
        <taxon>Magnoliopsida</taxon>
        <taxon>eudicotyledons</taxon>
        <taxon>Gunneridae</taxon>
        <taxon>Pentapetalae</taxon>
        <taxon>rosids</taxon>
        <taxon>fabids</taxon>
        <taxon>Cucurbitales</taxon>
        <taxon>Cucurbitaceae</taxon>
        <taxon>Momordiceae</taxon>
        <taxon>Momordica</taxon>
    </lineage>
</organism>
<dbReference type="Proteomes" id="UP000504603">
    <property type="component" value="Unplaced"/>
</dbReference>
<evidence type="ECO:0000256" key="2">
    <source>
        <dbReference type="ARBA" id="ARBA00011083"/>
    </source>
</evidence>
<evidence type="ECO:0000256" key="1">
    <source>
        <dbReference type="ARBA" id="ARBA00004239"/>
    </source>
</evidence>